<evidence type="ECO:0000256" key="1">
    <source>
        <dbReference type="SAM" id="SignalP"/>
    </source>
</evidence>
<dbReference type="EMBL" id="MBUA01000029">
    <property type="protein sequence ID" value="MBC6492672.1"/>
    <property type="molecule type" value="Genomic_DNA"/>
</dbReference>
<name>A0ABR7MCA5_9BACT</name>
<evidence type="ECO:0000313" key="3">
    <source>
        <dbReference type="Proteomes" id="UP000765802"/>
    </source>
</evidence>
<proteinExistence type="predicted"/>
<feature type="chain" id="PRO_5045203282" evidence="1">
    <location>
        <begin position="20"/>
        <end position="388"/>
    </location>
</feature>
<keyword evidence="3" id="KW-1185">Reference proteome</keyword>
<evidence type="ECO:0000313" key="2">
    <source>
        <dbReference type="EMBL" id="MBC6492672.1"/>
    </source>
</evidence>
<accession>A0ABR7MCA5</accession>
<dbReference type="Proteomes" id="UP000765802">
    <property type="component" value="Unassembled WGS sequence"/>
</dbReference>
<sequence length="388" mass="37278">MKKFFLFVTLALAGGMVHSQNVGIGTNTPEAKFSVGANSQFRVDENGNLIRINNVPMAFPGVQGANGQVLVNNGSGVLTWTNYAPSICGDGSAGDLFVGTGMVRSLMANGSDASLPGGANLNFNNITIAGTLFIPSGMVLKASGNVTINGIIAVQVPPNNTMPHPGVSNAAADLYSGGTGLYFFQAASLVKAPLQSGGSGKLPVLGEGGTGGGGLTIYAKGNITIGSGGLLDLRGRNGVNPQTAGIGINGSGGGAGGVVILAAKGNITNSGNILATGGNGANGFNGNGGFGEGGGGGGGGGIVVMITNGTISAGTVNVNGGAAGSNAAAVFPNTTINSGGGGGACGGNGGNGGGTIPGTSGTATPAAGSVGYLIRINADIDHYIPGRQ</sequence>
<feature type="signal peptide" evidence="1">
    <location>
        <begin position="1"/>
        <end position="19"/>
    </location>
</feature>
<organism evidence="2 3">
    <name type="scientific">Flavihumibacter stibioxidans</name>
    <dbReference type="NCBI Taxonomy" id="1834163"/>
    <lineage>
        <taxon>Bacteria</taxon>
        <taxon>Pseudomonadati</taxon>
        <taxon>Bacteroidota</taxon>
        <taxon>Chitinophagia</taxon>
        <taxon>Chitinophagales</taxon>
        <taxon>Chitinophagaceae</taxon>
        <taxon>Flavihumibacter</taxon>
    </lineage>
</organism>
<protein>
    <submittedName>
        <fullName evidence="2">Uncharacterized protein</fullName>
    </submittedName>
</protein>
<reference evidence="2 3" key="1">
    <citation type="submission" date="2016-07" db="EMBL/GenBank/DDBJ databases">
        <title>Genome analysis of Flavihumibacter stibioxidans YS-17.</title>
        <authorList>
            <person name="Shi K."/>
            <person name="Han Y."/>
            <person name="Wang G."/>
        </authorList>
    </citation>
    <scope>NUCLEOTIDE SEQUENCE [LARGE SCALE GENOMIC DNA]</scope>
    <source>
        <strain evidence="2 3">YS-17</strain>
    </source>
</reference>
<comment type="caution">
    <text evidence="2">The sequence shown here is derived from an EMBL/GenBank/DDBJ whole genome shotgun (WGS) entry which is preliminary data.</text>
</comment>
<gene>
    <name evidence="2" type="ORF">BC349_16570</name>
</gene>
<dbReference type="RefSeq" id="WP_187257995.1">
    <property type="nucleotide sequence ID" value="NZ_JBHULF010000019.1"/>
</dbReference>
<keyword evidence="1" id="KW-0732">Signal</keyword>